<evidence type="ECO:0000313" key="1">
    <source>
        <dbReference type="EMBL" id="HAD2550620.1"/>
    </source>
</evidence>
<protein>
    <submittedName>
        <fullName evidence="1">Uncharacterized protein</fullName>
    </submittedName>
</protein>
<name>A0A3Z7QKQ3_SALET</name>
<dbReference type="AlphaFoldDB" id="A0A3Z7QKQ3"/>
<accession>A0A3Z7QKQ3</accession>
<reference evidence="1" key="2">
    <citation type="submission" date="2019-01" db="EMBL/GenBank/DDBJ databases">
        <authorList>
            <consortium name="NCBI Pathogen Detection Project"/>
        </authorList>
    </citation>
    <scope>NUCLEOTIDE SEQUENCE</scope>
    <source>
        <strain evidence="1">Salmonella enterica subsp. enterica</strain>
    </source>
</reference>
<reference evidence="1" key="1">
    <citation type="journal article" date="2018" name="Genome Biol.">
        <title>SKESA: strategic k-mer extension for scrupulous assemblies.</title>
        <authorList>
            <person name="Souvorov A."/>
            <person name="Agarwala R."/>
            <person name="Lipman D.J."/>
        </authorList>
    </citation>
    <scope>NUCLEOTIDE SEQUENCE</scope>
    <source>
        <strain evidence="1">Salmonella enterica subsp. enterica</strain>
    </source>
</reference>
<dbReference type="RefSeq" id="WP_000465699.1">
    <property type="nucleotide sequence ID" value="NZ_BAABRJ010000004.1"/>
</dbReference>
<dbReference type="EMBL" id="DAAOCX010000015">
    <property type="protein sequence ID" value="HAD2550620.1"/>
    <property type="molecule type" value="Genomic_DNA"/>
</dbReference>
<evidence type="ECO:0000313" key="3">
    <source>
        <dbReference type="EMBL" id="HAD2685957.1"/>
    </source>
</evidence>
<proteinExistence type="predicted"/>
<dbReference type="EMBL" id="DAAOEH010000014">
    <property type="protein sequence ID" value="HAD2685957.1"/>
    <property type="molecule type" value="Genomic_DNA"/>
</dbReference>
<dbReference type="EMBL" id="DAAOEA010000015">
    <property type="protein sequence ID" value="HAD2652708.1"/>
    <property type="molecule type" value="Genomic_DNA"/>
</dbReference>
<comment type="caution">
    <text evidence="1">The sequence shown here is derived from an EMBL/GenBank/DDBJ whole genome shotgun (WGS) entry which is preliminary data.</text>
</comment>
<evidence type="ECO:0000313" key="2">
    <source>
        <dbReference type="EMBL" id="HAD2652708.1"/>
    </source>
</evidence>
<gene>
    <name evidence="1" type="ORF">G1H51_17125</name>
    <name evidence="3" type="ORF">G1H77_16260</name>
    <name evidence="2" type="ORF">G1I19_17100</name>
</gene>
<sequence length="121" mass="14187">MFFLKTLIKYLKSSQNEVLAMLARYIVIAIYGLDTFFGKDVIFLVFDKKNNSVYNYFESDSEAFECCHELNNKDLHCHILIEAKATYNNNDININSPYIKENDNIIIVISEYLKIIIEKMI</sequence>
<organism evidence="1">
    <name type="scientific">Salmonella enterica I</name>
    <dbReference type="NCBI Taxonomy" id="59201"/>
    <lineage>
        <taxon>Bacteria</taxon>
        <taxon>Pseudomonadati</taxon>
        <taxon>Pseudomonadota</taxon>
        <taxon>Gammaproteobacteria</taxon>
        <taxon>Enterobacterales</taxon>
        <taxon>Enterobacteriaceae</taxon>
        <taxon>Salmonella</taxon>
    </lineage>
</organism>